<protein>
    <submittedName>
        <fullName evidence="2">Uncharacterized protein</fullName>
    </submittedName>
</protein>
<proteinExistence type="predicted"/>
<organism evidence="2 3">
    <name type="scientific">Scylla paramamosain</name>
    <name type="common">Mud crab</name>
    <dbReference type="NCBI Taxonomy" id="85552"/>
    <lineage>
        <taxon>Eukaryota</taxon>
        <taxon>Metazoa</taxon>
        <taxon>Ecdysozoa</taxon>
        <taxon>Arthropoda</taxon>
        <taxon>Crustacea</taxon>
        <taxon>Multicrustacea</taxon>
        <taxon>Malacostraca</taxon>
        <taxon>Eumalacostraca</taxon>
        <taxon>Eucarida</taxon>
        <taxon>Decapoda</taxon>
        <taxon>Pleocyemata</taxon>
        <taxon>Brachyura</taxon>
        <taxon>Eubrachyura</taxon>
        <taxon>Portunoidea</taxon>
        <taxon>Portunidae</taxon>
        <taxon>Portuninae</taxon>
        <taxon>Scylla</taxon>
    </lineage>
</organism>
<dbReference type="AlphaFoldDB" id="A0AAW0UE88"/>
<sequence length="181" mass="21091">MRIPAVPLVVVVVVVVAAQSGHASQIDAVDCWKNREAGWRVGVARRGRRGRGRWQWRWWWWWSSLSQSAEGFNRDRPIIKWSPLWLNHYRPRGVLYKRIRDDPIQKWSPGFFSSDDYYYDQKRDAGNCGRENSLCLFVSGRSGEAREIRCCGSLKCVFTGISYTCTDPSSLDMENFENETY</sequence>
<dbReference type="Proteomes" id="UP001487740">
    <property type="component" value="Unassembled WGS sequence"/>
</dbReference>
<keyword evidence="3" id="KW-1185">Reference proteome</keyword>
<feature type="chain" id="PRO_5043721293" evidence="1">
    <location>
        <begin position="24"/>
        <end position="181"/>
    </location>
</feature>
<reference evidence="2 3" key="1">
    <citation type="submission" date="2023-03" db="EMBL/GenBank/DDBJ databases">
        <title>High-quality genome of Scylla paramamosain provides insights in environmental adaptation.</title>
        <authorList>
            <person name="Zhang L."/>
        </authorList>
    </citation>
    <scope>NUCLEOTIDE SEQUENCE [LARGE SCALE GENOMIC DNA]</scope>
    <source>
        <strain evidence="2">LZ_2023a</strain>
        <tissue evidence="2">Muscle</tissue>
    </source>
</reference>
<keyword evidence="1" id="KW-0732">Signal</keyword>
<evidence type="ECO:0000313" key="3">
    <source>
        <dbReference type="Proteomes" id="UP001487740"/>
    </source>
</evidence>
<accession>A0AAW0UE88</accession>
<comment type="caution">
    <text evidence="2">The sequence shown here is derived from an EMBL/GenBank/DDBJ whole genome shotgun (WGS) entry which is preliminary data.</text>
</comment>
<feature type="signal peptide" evidence="1">
    <location>
        <begin position="1"/>
        <end position="23"/>
    </location>
</feature>
<dbReference type="EMBL" id="JARAKH010000014">
    <property type="protein sequence ID" value="KAK8397251.1"/>
    <property type="molecule type" value="Genomic_DNA"/>
</dbReference>
<evidence type="ECO:0000256" key="1">
    <source>
        <dbReference type="SAM" id="SignalP"/>
    </source>
</evidence>
<evidence type="ECO:0000313" key="2">
    <source>
        <dbReference type="EMBL" id="KAK8397251.1"/>
    </source>
</evidence>
<gene>
    <name evidence="2" type="ORF">O3P69_004749</name>
</gene>
<name>A0AAW0UE88_SCYPA</name>